<dbReference type="PANTHER" id="PTHR21364">
    <property type="entry name" value="GENERAL ODORANT-BINDING PROTEIN 19A"/>
    <property type="match status" value="1"/>
</dbReference>
<dbReference type="OrthoDB" id="6610259at2759"/>
<dbReference type="GO" id="GO:0005549">
    <property type="term" value="F:odorant binding"/>
    <property type="evidence" value="ECO:0007669"/>
    <property type="project" value="InterPro"/>
</dbReference>
<keyword evidence="1" id="KW-0732">Signal</keyword>
<gene>
    <name evidence="2" type="ORF">PSYICH_LOCUS15590</name>
</gene>
<dbReference type="PANTHER" id="PTHR21364:SF2">
    <property type="entry name" value="GENERAL ODORANT-BINDING PROTEIN 19A"/>
    <property type="match status" value="1"/>
</dbReference>
<proteinExistence type="predicted"/>
<name>A0A9P0DAZ6_9CUCU</name>
<dbReference type="SUPFAM" id="SSF47565">
    <property type="entry name" value="Insect pheromone/odorant-binding proteins"/>
    <property type="match status" value="1"/>
</dbReference>
<dbReference type="CDD" id="cd23992">
    <property type="entry name" value="PBP_GOBP"/>
    <property type="match status" value="1"/>
</dbReference>
<evidence type="ECO:0000313" key="3">
    <source>
        <dbReference type="Proteomes" id="UP001153636"/>
    </source>
</evidence>
<dbReference type="Gene3D" id="1.10.238.20">
    <property type="entry name" value="Pheromone/general odorant binding protein domain"/>
    <property type="match status" value="1"/>
</dbReference>
<feature type="chain" id="PRO_5040169753" evidence="1">
    <location>
        <begin position="21"/>
        <end position="143"/>
    </location>
</feature>
<evidence type="ECO:0000256" key="1">
    <source>
        <dbReference type="SAM" id="SignalP"/>
    </source>
</evidence>
<feature type="signal peptide" evidence="1">
    <location>
        <begin position="1"/>
        <end position="20"/>
    </location>
</feature>
<accession>A0A9P0DAZ6</accession>
<reference evidence="2" key="1">
    <citation type="submission" date="2022-01" db="EMBL/GenBank/DDBJ databases">
        <authorList>
            <person name="King R."/>
        </authorList>
    </citation>
    <scope>NUCLEOTIDE SEQUENCE</scope>
</reference>
<organism evidence="2 3">
    <name type="scientific">Psylliodes chrysocephalus</name>
    <dbReference type="NCBI Taxonomy" id="3402493"/>
    <lineage>
        <taxon>Eukaryota</taxon>
        <taxon>Metazoa</taxon>
        <taxon>Ecdysozoa</taxon>
        <taxon>Arthropoda</taxon>
        <taxon>Hexapoda</taxon>
        <taxon>Insecta</taxon>
        <taxon>Pterygota</taxon>
        <taxon>Neoptera</taxon>
        <taxon>Endopterygota</taxon>
        <taxon>Coleoptera</taxon>
        <taxon>Polyphaga</taxon>
        <taxon>Cucujiformia</taxon>
        <taxon>Chrysomeloidea</taxon>
        <taxon>Chrysomelidae</taxon>
        <taxon>Galerucinae</taxon>
        <taxon>Alticini</taxon>
        <taxon>Psylliodes</taxon>
    </lineage>
</organism>
<dbReference type="Proteomes" id="UP001153636">
    <property type="component" value="Chromosome 9"/>
</dbReference>
<dbReference type="Pfam" id="PF01395">
    <property type="entry name" value="PBP_GOBP"/>
    <property type="match status" value="1"/>
</dbReference>
<keyword evidence="3" id="KW-1185">Reference proteome</keyword>
<protein>
    <submittedName>
        <fullName evidence="2">Uncharacterized protein</fullName>
    </submittedName>
</protein>
<dbReference type="EMBL" id="OV651821">
    <property type="protein sequence ID" value="CAH1115179.1"/>
    <property type="molecule type" value="Genomic_DNA"/>
</dbReference>
<dbReference type="AlphaFoldDB" id="A0A9P0DAZ6"/>
<dbReference type="InterPro" id="IPR006170">
    <property type="entry name" value="PBP/GOBP"/>
</dbReference>
<dbReference type="SMART" id="SM00708">
    <property type="entry name" value="PhBP"/>
    <property type="match status" value="1"/>
</dbReference>
<sequence>MKYQFLFLCLFVLVQDGLSAMSEKQMAATKRLIRNTCINKVGVTPEKVDAMHKGDFDFNDKSIMCYTHCILMTYKLMTKDNSFDWEEGIKVIEANAPASLAKTAVHSFKSCKNSVKTKDNKCKAALEIAKCLYDDDPPNYFLP</sequence>
<evidence type="ECO:0000313" key="2">
    <source>
        <dbReference type="EMBL" id="CAH1115179.1"/>
    </source>
</evidence>
<dbReference type="InterPro" id="IPR036728">
    <property type="entry name" value="PBP_GOBP_sf"/>
</dbReference>